<proteinExistence type="predicted"/>
<evidence type="ECO:0000313" key="3">
    <source>
        <dbReference type="Proteomes" id="UP001164776"/>
    </source>
</evidence>
<name>A0A9W7XAC8_9POAL</name>
<organism evidence="2 3">
    <name type="scientific">Paspalum vaginatum</name>
    <name type="common">seashore paspalum</name>
    <dbReference type="NCBI Taxonomy" id="158149"/>
    <lineage>
        <taxon>Eukaryota</taxon>
        <taxon>Viridiplantae</taxon>
        <taxon>Streptophyta</taxon>
        <taxon>Embryophyta</taxon>
        <taxon>Tracheophyta</taxon>
        <taxon>Spermatophyta</taxon>
        <taxon>Magnoliopsida</taxon>
        <taxon>Liliopsida</taxon>
        <taxon>Poales</taxon>
        <taxon>Poaceae</taxon>
        <taxon>PACMAD clade</taxon>
        <taxon>Panicoideae</taxon>
        <taxon>Andropogonodae</taxon>
        <taxon>Paspaleae</taxon>
        <taxon>Paspalinae</taxon>
        <taxon>Paspalum</taxon>
    </lineage>
</organism>
<dbReference type="Proteomes" id="UP001164776">
    <property type="component" value="Unassembled WGS sequence"/>
</dbReference>
<dbReference type="EMBL" id="MU629528">
    <property type="protein sequence ID" value="KAJ1256335.1"/>
    <property type="molecule type" value="Genomic_DNA"/>
</dbReference>
<protein>
    <recommendedName>
        <fullName evidence="1">DUF6598 domain-containing protein</fullName>
    </recommendedName>
</protein>
<dbReference type="PANTHER" id="PTHR33065:SF117">
    <property type="entry name" value="OS01G0590200 PROTEIN"/>
    <property type="match status" value="1"/>
</dbReference>
<evidence type="ECO:0000313" key="2">
    <source>
        <dbReference type="EMBL" id="KAJ1256335.1"/>
    </source>
</evidence>
<reference evidence="2 3" key="1">
    <citation type="submission" date="2022-10" db="EMBL/GenBank/DDBJ databases">
        <title>WGS assembly of Paspalum vaginatum 540-79.</title>
        <authorList>
            <person name="Sun G."/>
            <person name="Wase N."/>
            <person name="Shu S."/>
            <person name="Jenkins J."/>
            <person name="Zhou B."/>
            <person name="Torres-Rodriguez J."/>
            <person name="Chen C."/>
            <person name="Sandor L."/>
            <person name="Plott C."/>
            <person name="Yoshinga Y."/>
            <person name="Daum C."/>
            <person name="Qi P."/>
            <person name="Barry K."/>
            <person name="Lipzen A."/>
            <person name="Berry L."/>
            <person name="Pedersen C."/>
            <person name="Gottilla T."/>
            <person name="Foltz A."/>
            <person name="Yu H."/>
            <person name="O'Malley R."/>
            <person name="Zhang C."/>
            <person name="Devos K."/>
            <person name="Sigmon B."/>
            <person name="Yu B."/>
            <person name="Obata T."/>
            <person name="Schmutz J."/>
            <person name="Schnable J."/>
        </authorList>
    </citation>
    <scope>NUCLEOTIDE SEQUENCE [LARGE SCALE GENOMIC DNA]</scope>
    <source>
        <strain evidence="3">cv. 540-79</strain>
    </source>
</reference>
<dbReference type="InterPro" id="IPR046533">
    <property type="entry name" value="DUF6598"/>
</dbReference>
<dbReference type="PANTHER" id="PTHR33065">
    <property type="entry name" value="OS07G0486400 PROTEIN"/>
    <property type="match status" value="1"/>
</dbReference>
<sequence>MDRYIELNVEFIKLRDEFESQGGDGTVPFPPMPMKVLPETTDFCISGLYCYHREYMTSNTCQTDSTLGLDGRQQMMQIFSVTVRLSSYKSESYPISIYGIFAVRDDLEPLRNYVFNRSRDNPVKIRQDVFALPLCSPCRGMYVLDRALLEVDLWVKKEGDRSNDDKLLSAYVQINVRSCFDKKLRGRIHSDHCLLDMDYIFMAYSLEAVIQVFKTTHDPHHVRFTAFSRCFDLGIELFEGKCVERGDVFKHVVVVKARENLVIRLELDNSHFEWAFQDGAVGASNYPDVDSIFNQFQVRVFFAPKKGTAWRQSRYHDWLERCRNKGSTRLLK</sequence>
<keyword evidence="3" id="KW-1185">Reference proteome</keyword>
<accession>A0A9W7XAC8</accession>
<gene>
    <name evidence="2" type="ORF">BS78_K048000</name>
</gene>
<dbReference type="Pfam" id="PF20241">
    <property type="entry name" value="DUF6598"/>
    <property type="match status" value="1"/>
</dbReference>
<evidence type="ECO:0000259" key="1">
    <source>
        <dbReference type="Pfam" id="PF20241"/>
    </source>
</evidence>
<dbReference type="AlphaFoldDB" id="A0A9W7XAC8"/>
<feature type="domain" description="DUF6598" evidence="1">
    <location>
        <begin position="75"/>
        <end position="271"/>
    </location>
</feature>
<dbReference type="OrthoDB" id="677498at2759"/>
<comment type="caution">
    <text evidence="2">The sequence shown here is derived from an EMBL/GenBank/DDBJ whole genome shotgun (WGS) entry which is preliminary data.</text>
</comment>